<accession>A0A8H6XQA4</accession>
<evidence type="ECO:0000313" key="2">
    <source>
        <dbReference type="EMBL" id="KAF7344641.1"/>
    </source>
</evidence>
<evidence type="ECO:0000259" key="1">
    <source>
        <dbReference type="Pfam" id="PF24764"/>
    </source>
</evidence>
<dbReference type="EMBL" id="JACAZI010000014">
    <property type="protein sequence ID" value="KAF7344641.1"/>
    <property type="molecule type" value="Genomic_DNA"/>
</dbReference>
<keyword evidence="3" id="KW-1185">Reference proteome</keyword>
<reference evidence="2" key="1">
    <citation type="submission" date="2020-05" db="EMBL/GenBank/DDBJ databases">
        <title>Mycena genomes resolve the evolution of fungal bioluminescence.</title>
        <authorList>
            <person name="Tsai I.J."/>
        </authorList>
    </citation>
    <scope>NUCLEOTIDE SEQUENCE</scope>
    <source>
        <strain evidence="2">CCC161011</strain>
    </source>
</reference>
<feature type="domain" description="Integrase core" evidence="1">
    <location>
        <begin position="189"/>
        <end position="346"/>
    </location>
</feature>
<evidence type="ECO:0000313" key="3">
    <source>
        <dbReference type="Proteomes" id="UP000620124"/>
    </source>
</evidence>
<organism evidence="2 3">
    <name type="scientific">Mycena venus</name>
    <dbReference type="NCBI Taxonomy" id="2733690"/>
    <lineage>
        <taxon>Eukaryota</taxon>
        <taxon>Fungi</taxon>
        <taxon>Dikarya</taxon>
        <taxon>Basidiomycota</taxon>
        <taxon>Agaricomycotina</taxon>
        <taxon>Agaricomycetes</taxon>
        <taxon>Agaricomycetidae</taxon>
        <taxon>Agaricales</taxon>
        <taxon>Marasmiineae</taxon>
        <taxon>Mycenaceae</taxon>
        <taxon>Mycena</taxon>
    </lineage>
</organism>
<comment type="caution">
    <text evidence="2">The sequence shown here is derived from an EMBL/GenBank/DDBJ whole genome shotgun (WGS) entry which is preliminary data.</text>
</comment>
<dbReference type="PANTHER" id="PTHR46177">
    <property type="entry name" value="INTEGRASE CATALYTIC DOMAIN-CONTAINING PROTEIN"/>
    <property type="match status" value="1"/>
</dbReference>
<dbReference type="InterPro" id="IPR058913">
    <property type="entry name" value="Integrase_dom_put"/>
</dbReference>
<proteinExistence type="predicted"/>
<sequence length="433" mass="49406">MRLAHLLLWNDLNPTMVNQSGANGHYNGTRPPDSVLGPALHDYSKRSLLLNQRLAYLTKDFGYTIGLTTLKKLNREFKVKTVKKPPPDHISATLVAEVMMNNVSSRNGPRTIQTQISLQHGVKIPRDTVRRVMLDLDPDGAEARFPGRRHQPKQRGHLTDTGVFYELHFDGHEKLNFKALRMGPVGIDIYGARCHSSSKMVKFLVVPNARCSSTVGHYYLDLVEQHGVFVQATVDGGSETGEFYAAHVALRQQCMPDITVEDAPAFVALKSTDNIPIESSWHLFTNYVGLDIKQIILLGKSLNYFHPSFQLHINLFNWLWPKIVQLSLDEFVEYWNNHKIRTQRNKLLPSGFSPNYICDFPESFGLVDFSVPAPQDFVDALRQNIPKPRDECYRWVSDEFDARAWEVYEHIGAPKLMLTEGWTIFCQMLPHFC</sequence>
<dbReference type="AlphaFoldDB" id="A0A8H6XQA4"/>
<dbReference type="Proteomes" id="UP000620124">
    <property type="component" value="Unassembled WGS sequence"/>
</dbReference>
<gene>
    <name evidence="2" type="ORF">MVEN_01624300</name>
</gene>
<name>A0A8H6XQA4_9AGAR</name>
<protein>
    <recommendedName>
        <fullName evidence="1">Integrase core domain-containing protein</fullName>
    </recommendedName>
</protein>
<dbReference type="OrthoDB" id="6017046at2759"/>
<dbReference type="PANTHER" id="PTHR46177:SF1">
    <property type="entry name" value="INTEGRASE CATALYTIC DOMAIN-CONTAINING PROTEIN"/>
    <property type="match status" value="1"/>
</dbReference>
<dbReference type="Pfam" id="PF24764">
    <property type="entry name" value="rva_4"/>
    <property type="match status" value="1"/>
</dbReference>